<dbReference type="RefSeq" id="WP_209526399.1">
    <property type="nucleotide sequence ID" value="NZ_JAEEGA010000004.1"/>
</dbReference>
<feature type="coiled-coil region" evidence="1">
    <location>
        <begin position="734"/>
        <end position="761"/>
    </location>
</feature>
<evidence type="ECO:0000313" key="4">
    <source>
        <dbReference type="Proteomes" id="UP000674938"/>
    </source>
</evidence>
<keyword evidence="1" id="KW-0175">Coiled coil</keyword>
<protein>
    <submittedName>
        <fullName evidence="3">TIGR02680 family protein</fullName>
    </submittedName>
</protein>
<sequence length="1354" mass="157722">MNRWVVNRVGLLNFWYYQNQIFELADGRMLLRGTNGSGKSLTMQSLFPVLFDGNTNANRLDSFGSSDRKMEDYLLGEKGVSDRDEGTGYLFLEVKREEREEYLTIGIGMHASRGGRLTKWFFAIENNRRVGIDIELYEEIRKDEIAPLTKKKLINRLVGGGRVYDRQRDYKQFVNERIFGFEDIEQFDELIALLINLRSPKLSKEFRPSVIYGILRGSLPKLKDDELLTLSKTIEQLDGHRERLEDLSNEVRELAKFTKTYQRWQEELTGQVSGKWLQLAGEQKELGATSQRIAKSLESDRQQLADSQLKLSDNQVQLAALEQSIQELNQHEGMNLVQRGQELQEQLADIQRRLLKNHDQLSRKQEQLSRQQEQLEQQERDKELYLVDLKDLLLDNEQYLDYLRLAELDKVYAEKMQGEISREEYDYWQAEVQKKKEHFQDVLEKLRQLAHLKNQFANLSREVATIQQQLDECDRDMRQWQQTRQGEIEKWKEGIELWASKASFSIAEKRFSKLFYRMDQLLEEDLREELVLAPIRESYEEARSQNQASMVPLRSRLTDIEEQQQETEEAIKEWQSQKMPEPTRNQTRLANRQQLAKDILYRSFYQSVDFLESVEQGERDNLEGALYASGILDGLISEEGLSLADDLQILPRPKFFASTLADYLCVNDQIEPALQPIVADILQSITVDEVDPELPAIFRNGSYEIANLKGAMAEGYHASYIGAASQERYRQEMILELQKELASLTEEYSKIEDQLSVKERLQDQMHEDYHDCPKGEQVYQSIKYLDEIKLRRQAKLEQFTEKQAEAQHVEQDLITAKISLHDLTSQTGLALEETVYQDAIRYSDNYQANLRDAYRNYEIIKKMDPNLINSAQTVADLADEVRLCFIEENEGKGEEQRQQRLVAENLKQQQLVHVEELQAQLSAARNEQRERRDTEEQLRQALLDLSNSRTKKEMELSSVTEKLTVTSFKETYWRRLLEKELYQVVADQTDLKKIALEKKRDENFNKLRGLENNVLTQFGYIGEQLGSYQPQLLNAVGIDLSAEEEAQLEEFAQYNHYKQPRFSADGQAHTAVDLLDKLTGHQITLRDLLKKDDEELFKSIILESVGKILRSRIEQAMKWVEQMNQLLQSQKNSSGLSLSIQWKPVPSASDQDLGTSKLVELLQKPTEILSEADREAVSRHFQEKVYYAQEQLVNSEDDNSTLFQAIAQALDYRDWFEFEMKFKRANEGYRPQVLSDRKFNQFSGGEKAVAMYLPLFAAVYSRYRDAGRDCPKVITLDEAFAGIDDDNIAELFKACEQLGFNYVMNSQALFGDYPTVSSLMIYELLRPQNINLVTPIRYYWDGHKKHFMLEESHE</sequence>
<gene>
    <name evidence="3" type="ORF">I6N95_07750</name>
</gene>
<dbReference type="InterPro" id="IPR013496">
    <property type="entry name" value="CHP02680"/>
</dbReference>
<keyword evidence="4" id="KW-1185">Reference proteome</keyword>
<dbReference type="SUPFAM" id="SSF52540">
    <property type="entry name" value="P-loop containing nucleoside triphosphate hydrolases"/>
    <property type="match status" value="1"/>
</dbReference>
<feature type="coiled-coil region" evidence="1">
    <location>
        <begin position="311"/>
        <end position="388"/>
    </location>
</feature>
<evidence type="ECO:0000313" key="3">
    <source>
        <dbReference type="EMBL" id="MBP1040896.1"/>
    </source>
</evidence>
<dbReference type="EMBL" id="JAEEGA010000004">
    <property type="protein sequence ID" value="MBP1040896.1"/>
    <property type="molecule type" value="Genomic_DNA"/>
</dbReference>
<feature type="coiled-coil region" evidence="1">
    <location>
        <begin position="907"/>
        <end position="944"/>
    </location>
</feature>
<dbReference type="NCBIfam" id="TIGR02680">
    <property type="entry name" value="TIGR02680 family protein"/>
    <property type="match status" value="1"/>
</dbReference>
<feature type="coiled-coil region" evidence="1">
    <location>
        <begin position="429"/>
        <end position="483"/>
    </location>
</feature>
<feature type="region of interest" description="Disordered" evidence="2">
    <location>
        <begin position="562"/>
        <end position="585"/>
    </location>
</feature>
<dbReference type="Pfam" id="PF13558">
    <property type="entry name" value="SbcC_Walker_B"/>
    <property type="match status" value="1"/>
</dbReference>
<feature type="compositionally biased region" description="Polar residues" evidence="2">
    <location>
        <begin position="574"/>
        <end position="585"/>
    </location>
</feature>
<proteinExistence type="predicted"/>
<evidence type="ECO:0000256" key="1">
    <source>
        <dbReference type="SAM" id="Coils"/>
    </source>
</evidence>
<organism evidence="3 4">
    <name type="scientific">Vagococcus allomyrinae</name>
    <dbReference type="NCBI Taxonomy" id="2794353"/>
    <lineage>
        <taxon>Bacteria</taxon>
        <taxon>Bacillati</taxon>
        <taxon>Bacillota</taxon>
        <taxon>Bacilli</taxon>
        <taxon>Lactobacillales</taxon>
        <taxon>Enterococcaceae</taxon>
        <taxon>Vagococcus</taxon>
    </lineage>
</organism>
<evidence type="ECO:0000256" key="2">
    <source>
        <dbReference type="SAM" id="MobiDB-lite"/>
    </source>
</evidence>
<comment type="caution">
    <text evidence="3">The sequence shown here is derived from an EMBL/GenBank/DDBJ whole genome shotgun (WGS) entry which is preliminary data.</text>
</comment>
<feature type="coiled-coil region" evidence="1">
    <location>
        <begin position="230"/>
        <end position="267"/>
    </location>
</feature>
<dbReference type="Gene3D" id="3.40.50.300">
    <property type="entry name" value="P-loop containing nucleotide triphosphate hydrolases"/>
    <property type="match status" value="1"/>
</dbReference>
<reference evidence="3" key="1">
    <citation type="submission" date="2020-12" db="EMBL/GenBank/DDBJ databases">
        <title>Vagococcus allomyrinae sp. nov. and Enterococcus lavae sp. nov., isolated from the larvae of Allomyrina dichotoma.</title>
        <authorList>
            <person name="Lee S.D."/>
        </authorList>
    </citation>
    <scope>NUCLEOTIDE SEQUENCE</scope>
    <source>
        <strain evidence="3">BWB3-3</strain>
    </source>
</reference>
<accession>A0A940PCD4</accession>
<name>A0A940PCD4_9ENTE</name>
<dbReference type="InterPro" id="IPR027417">
    <property type="entry name" value="P-loop_NTPase"/>
</dbReference>
<dbReference type="Proteomes" id="UP000674938">
    <property type="component" value="Unassembled WGS sequence"/>
</dbReference>